<dbReference type="Pfam" id="PF00441">
    <property type="entry name" value="Acyl-CoA_dh_1"/>
    <property type="match status" value="1"/>
</dbReference>
<evidence type="ECO:0000256" key="1">
    <source>
        <dbReference type="ARBA" id="ARBA00001974"/>
    </source>
</evidence>
<gene>
    <name evidence="10" type="ordered locus">Slip_0874</name>
</gene>
<name>D7CLR9_SYNLT</name>
<evidence type="ECO:0000256" key="2">
    <source>
        <dbReference type="ARBA" id="ARBA00009347"/>
    </source>
</evidence>
<dbReference type="STRING" id="643648.Slip_0874"/>
<dbReference type="InterPro" id="IPR006089">
    <property type="entry name" value="Acyl-CoA_DH_CS"/>
</dbReference>
<dbReference type="Gene3D" id="2.40.110.10">
    <property type="entry name" value="Butyryl-CoA Dehydrogenase, subunit A, domain 2"/>
    <property type="match status" value="1"/>
</dbReference>
<dbReference type="InterPro" id="IPR013786">
    <property type="entry name" value="AcylCoA_DH/ox_N"/>
</dbReference>
<reference evidence="11" key="1">
    <citation type="journal article" date="2010" name="Stand. Genomic Sci.">
        <title>Complete genome sequence of Syntrophothermus lipocalidus type strain (TGB-C1T).</title>
        <authorList>
            <consortium name="US DOE Joint Genome Institute (JGI-PGF)"/>
            <person name="Djao O."/>
            <person name="Zhang X."/>
            <person name="Lucas S."/>
            <person name="Lapidus A."/>
            <person name="Glavina Del Rio T."/>
            <person name="Nolan M."/>
            <person name="Tice H."/>
            <person name="Cheng J."/>
            <person name="Han C."/>
            <person name="Tapia R."/>
            <person name="Goodwin L."/>
            <person name="Pitluck S."/>
            <person name="Liolios K."/>
            <person name="Ivanova N."/>
            <person name="Mavromatis K."/>
            <person name="Mikhailova N."/>
            <person name="Ovchinnikova G."/>
            <person name="Pati A."/>
            <person name="Brambilla E."/>
            <person name="Chen A."/>
            <person name="Palaniappan K."/>
            <person name="Land M."/>
            <person name="Hauser L."/>
            <person name="Chang Y."/>
            <person name="Jeffries C."/>
            <person name="Rohde M."/>
            <person name="Sikorski J."/>
            <person name="Spring S."/>
            <person name="Goker M."/>
            <person name="Detter J."/>
            <person name="Woyke T."/>
            <person name="Bristow J."/>
            <person name="Eisen J."/>
            <person name="Markowitz V."/>
            <person name="Hugenholtz P."/>
            <person name="Kyrpides N."/>
            <person name="Klenk H."/>
        </authorList>
    </citation>
    <scope>NUCLEOTIDE SEQUENCE [LARGE SCALE GENOMIC DNA]</scope>
    <source>
        <strain evidence="11">DSM 12680 / TGB-C1</strain>
    </source>
</reference>
<dbReference type="InterPro" id="IPR036250">
    <property type="entry name" value="AcylCo_DH-like_C"/>
</dbReference>
<dbReference type="PROSITE" id="PS00072">
    <property type="entry name" value="ACYL_COA_DH_1"/>
    <property type="match status" value="1"/>
</dbReference>
<dbReference type="FunFam" id="1.10.540.10:FF:000002">
    <property type="entry name" value="Acyl-CoA dehydrogenase FadE19"/>
    <property type="match status" value="1"/>
</dbReference>
<dbReference type="eggNOG" id="COG1960">
    <property type="taxonomic scope" value="Bacteria"/>
</dbReference>
<dbReference type="InterPro" id="IPR006091">
    <property type="entry name" value="Acyl-CoA_Oxase/DH_mid-dom"/>
</dbReference>
<dbReference type="GO" id="GO:0016937">
    <property type="term" value="F:short-chain fatty acyl-CoA dehydrogenase activity"/>
    <property type="evidence" value="ECO:0007669"/>
    <property type="project" value="UniProtKB-EC"/>
</dbReference>
<dbReference type="PANTHER" id="PTHR43884">
    <property type="entry name" value="ACYL-COA DEHYDROGENASE"/>
    <property type="match status" value="1"/>
</dbReference>
<dbReference type="EMBL" id="CP002048">
    <property type="protein sequence ID" value="ADI01654.1"/>
    <property type="molecule type" value="Genomic_DNA"/>
</dbReference>
<evidence type="ECO:0000259" key="8">
    <source>
        <dbReference type="Pfam" id="PF02770"/>
    </source>
</evidence>
<dbReference type="Gene3D" id="1.20.140.10">
    <property type="entry name" value="Butyryl-CoA Dehydrogenase, subunit A, domain 3"/>
    <property type="match status" value="1"/>
</dbReference>
<dbReference type="RefSeq" id="WP_013175056.1">
    <property type="nucleotide sequence ID" value="NC_014220.1"/>
</dbReference>
<dbReference type="FunFam" id="2.40.110.10:FF:000009">
    <property type="entry name" value="Acyl-CoA dehydrogenase"/>
    <property type="match status" value="1"/>
</dbReference>
<feature type="domain" description="Acyl-CoA dehydrogenase/oxidase N-terminal" evidence="9">
    <location>
        <begin position="6"/>
        <end position="118"/>
    </location>
</feature>
<evidence type="ECO:0000259" key="9">
    <source>
        <dbReference type="Pfam" id="PF02771"/>
    </source>
</evidence>
<accession>D7CLR9</accession>
<evidence type="ECO:0000256" key="3">
    <source>
        <dbReference type="ARBA" id="ARBA00022630"/>
    </source>
</evidence>
<keyword evidence="3 6" id="KW-0285">Flavoprotein</keyword>
<evidence type="ECO:0000313" key="10">
    <source>
        <dbReference type="EMBL" id="ADI01654.1"/>
    </source>
</evidence>
<dbReference type="Pfam" id="PF02770">
    <property type="entry name" value="Acyl-CoA_dh_M"/>
    <property type="match status" value="1"/>
</dbReference>
<dbReference type="PIRSF" id="PIRSF016578">
    <property type="entry name" value="HsaA"/>
    <property type="match status" value="1"/>
</dbReference>
<dbReference type="Proteomes" id="UP000000378">
    <property type="component" value="Chromosome"/>
</dbReference>
<dbReference type="GO" id="GO:0050660">
    <property type="term" value="F:flavin adenine dinucleotide binding"/>
    <property type="evidence" value="ECO:0007669"/>
    <property type="project" value="InterPro"/>
</dbReference>
<keyword evidence="5 6" id="KW-0560">Oxidoreductase</keyword>
<dbReference type="SUPFAM" id="SSF47203">
    <property type="entry name" value="Acyl-CoA dehydrogenase C-terminal domain-like"/>
    <property type="match status" value="1"/>
</dbReference>
<feature type="domain" description="Acyl-CoA dehydrogenase/oxidase C-terminal" evidence="7">
    <location>
        <begin position="229"/>
        <end position="377"/>
    </location>
</feature>
<dbReference type="InterPro" id="IPR009100">
    <property type="entry name" value="AcylCoA_DH/oxidase_NM_dom_sf"/>
</dbReference>
<dbReference type="OrthoDB" id="9802447at2"/>
<dbReference type="SUPFAM" id="SSF56645">
    <property type="entry name" value="Acyl-CoA dehydrogenase NM domain-like"/>
    <property type="match status" value="1"/>
</dbReference>
<dbReference type="EC" id="1.3.8.1" evidence="10"/>
<keyword evidence="11" id="KW-1185">Reference proteome</keyword>
<dbReference type="HOGENOM" id="CLU_018204_0_1_9"/>
<protein>
    <submittedName>
        <fullName evidence="10">Acyl-CoA dehydrogenase domain protein</fullName>
        <ecNumber evidence="10">1.3.8.1</ecNumber>
    </submittedName>
</protein>
<dbReference type="Gene3D" id="1.10.540.10">
    <property type="entry name" value="Acyl-CoA dehydrogenase/oxidase, N-terminal domain"/>
    <property type="match status" value="1"/>
</dbReference>
<comment type="similarity">
    <text evidence="2 6">Belongs to the acyl-CoA dehydrogenase family.</text>
</comment>
<sequence length="379" mass="41342">MEFRLTEEQELIRANMREFCQKYLDPIAAEIDENSRYPAEVIAKLAEGGWMGMPWPAEYGGAGLDFLTYTMVIEEISRSCAATGFTVSCHTSLASGPIYFFGTEEQKQKYLKPLAKGEKIGAFAITEPGAGTDVGAATTTAVLDGDEYVINGTKTFTSNGPVADTFIIFAWTDKSQGPKGMSAFIVPKEAPGLKVGQHFLKMGIRASQTSEIILKDCRVPKENLLGKEGEGLKIAMASFDNGRIGIAAQAVGIMQAALDESISYSKQRVQFGKPIARHQAIQWMIADMATDLAAARFLTYYAAWLKEQGLPYSKEAAMAKVFAAEAATKHTSKAVQIHGGYGYCKGFKVERLMRDAKITEIYEGTSEAQRMVIAGNLLR</sequence>
<dbReference type="InterPro" id="IPR037069">
    <property type="entry name" value="AcylCoA_DH/ox_N_sf"/>
</dbReference>
<comment type="cofactor">
    <cofactor evidence="1 6">
        <name>FAD</name>
        <dbReference type="ChEBI" id="CHEBI:57692"/>
    </cofactor>
</comment>
<evidence type="ECO:0000313" key="11">
    <source>
        <dbReference type="Proteomes" id="UP000000378"/>
    </source>
</evidence>
<dbReference type="InterPro" id="IPR009075">
    <property type="entry name" value="AcylCo_DH/oxidase_C"/>
</dbReference>
<reference evidence="10 11" key="2">
    <citation type="journal article" date="2010" name="Stand. Genomic Sci.">
        <title>Complete genome sequence of Syntrophothermus lipocalidus type strain (TGB-C1).</title>
        <authorList>
            <person name="Djao O.D."/>
            <person name="Zhang X."/>
            <person name="Lucas S."/>
            <person name="Lapidus A."/>
            <person name="Del Rio T.G."/>
            <person name="Nolan M."/>
            <person name="Tice H."/>
            <person name="Cheng J.F."/>
            <person name="Han C."/>
            <person name="Tapia R."/>
            <person name="Goodwin L."/>
            <person name="Pitluck S."/>
            <person name="Liolios K."/>
            <person name="Ivanova N."/>
            <person name="Mavromatis K."/>
            <person name="Mikhailova N."/>
            <person name="Ovchinnikova G."/>
            <person name="Pati A."/>
            <person name="Brambilla E."/>
            <person name="Chen A."/>
            <person name="Palaniappan K."/>
            <person name="Land M."/>
            <person name="Hauser L."/>
            <person name="Chang Y.J."/>
            <person name="Jeffries C.D."/>
            <person name="Rohde M."/>
            <person name="Sikorski J."/>
            <person name="Spring S."/>
            <person name="Goker M."/>
            <person name="Detter J.C."/>
            <person name="Woyke T."/>
            <person name="Bristow J."/>
            <person name="Eisen J.A."/>
            <person name="Markowitz V."/>
            <person name="Hugenholtz P."/>
            <person name="Kyrpides N.C."/>
            <person name="Klenk H.P."/>
        </authorList>
    </citation>
    <scope>NUCLEOTIDE SEQUENCE [LARGE SCALE GENOMIC DNA]</scope>
    <source>
        <strain evidence="11">DSM 12680 / TGB-C1</strain>
    </source>
</reference>
<keyword evidence="4 6" id="KW-0274">FAD</keyword>
<dbReference type="AlphaFoldDB" id="D7CLR9"/>
<proteinExistence type="inferred from homology"/>
<evidence type="ECO:0000259" key="7">
    <source>
        <dbReference type="Pfam" id="PF00441"/>
    </source>
</evidence>
<organism evidence="10 11">
    <name type="scientific">Syntrophothermus lipocalidus (strain DSM 12680 / TGB-C1)</name>
    <dbReference type="NCBI Taxonomy" id="643648"/>
    <lineage>
        <taxon>Bacteria</taxon>
        <taxon>Bacillati</taxon>
        <taxon>Bacillota</taxon>
        <taxon>Clostridia</taxon>
        <taxon>Eubacteriales</taxon>
        <taxon>Syntrophomonadaceae</taxon>
        <taxon>Syntrophothermus</taxon>
    </lineage>
</organism>
<dbReference type="InterPro" id="IPR046373">
    <property type="entry name" value="Acyl-CoA_Oxase/DH_mid-dom_sf"/>
</dbReference>
<feature type="domain" description="Acyl-CoA oxidase/dehydrogenase middle" evidence="8">
    <location>
        <begin position="122"/>
        <end position="217"/>
    </location>
</feature>
<dbReference type="PANTHER" id="PTHR43884:SF12">
    <property type="entry name" value="ISOVALERYL-COA DEHYDROGENASE, MITOCHONDRIAL-RELATED"/>
    <property type="match status" value="1"/>
</dbReference>
<dbReference type="FunFam" id="1.20.140.10:FF:000004">
    <property type="entry name" value="Acyl-CoA dehydrogenase FadE25"/>
    <property type="match status" value="1"/>
</dbReference>
<dbReference type="KEGG" id="slp:Slip_0874"/>
<dbReference type="Pfam" id="PF02771">
    <property type="entry name" value="Acyl-CoA_dh_N"/>
    <property type="match status" value="1"/>
</dbReference>
<evidence type="ECO:0000256" key="5">
    <source>
        <dbReference type="ARBA" id="ARBA00023002"/>
    </source>
</evidence>
<evidence type="ECO:0000256" key="4">
    <source>
        <dbReference type="ARBA" id="ARBA00022827"/>
    </source>
</evidence>
<evidence type="ECO:0000256" key="6">
    <source>
        <dbReference type="RuleBase" id="RU362125"/>
    </source>
</evidence>
<dbReference type="CDD" id="cd01158">
    <property type="entry name" value="SCAD_SBCAD"/>
    <property type="match status" value="1"/>
</dbReference>